<name>A0A0B3WSX3_9FIRM</name>
<feature type="domain" description="Antitoxin SocA-like Panacea" evidence="1">
    <location>
        <begin position="9"/>
        <end position="85"/>
    </location>
</feature>
<comment type="caution">
    <text evidence="2">The sequence shown here is derived from an EMBL/GenBank/DDBJ whole genome shotgun (WGS) entry which is preliminary data.</text>
</comment>
<accession>A0A0B3WSX3</accession>
<reference evidence="2 3" key="1">
    <citation type="submission" date="2014-12" db="EMBL/GenBank/DDBJ databases">
        <title>Draft genome sequence of Terrisporobacter sp. 08-306576, isolated from the blood culture of a bacteremia patient.</title>
        <authorList>
            <person name="Lund L.C."/>
            <person name="Sydenham T.V."/>
            <person name="Hogh S.V."/>
            <person name="Skov M.N."/>
            <person name="Kemp M."/>
            <person name="Justesen U.S."/>
        </authorList>
    </citation>
    <scope>NUCLEOTIDE SEQUENCE [LARGE SCALE GENOMIC DNA]</scope>
    <source>
        <strain evidence="2 3">08-306576</strain>
    </source>
</reference>
<protein>
    <recommendedName>
        <fullName evidence="1">Antitoxin SocA-like Panacea domain-containing protein</fullName>
    </recommendedName>
</protein>
<proteinExistence type="predicted"/>
<organism evidence="2 3">
    <name type="scientific">Terrisporobacter othiniensis</name>
    <dbReference type="NCBI Taxonomy" id="1577792"/>
    <lineage>
        <taxon>Bacteria</taxon>
        <taxon>Bacillati</taxon>
        <taxon>Bacillota</taxon>
        <taxon>Clostridia</taxon>
        <taxon>Peptostreptococcales</taxon>
        <taxon>Peptostreptococcaceae</taxon>
        <taxon>Terrisporobacter</taxon>
    </lineage>
</organism>
<evidence type="ECO:0000313" key="2">
    <source>
        <dbReference type="EMBL" id="KHS57665.1"/>
    </source>
</evidence>
<dbReference type="InterPro" id="IPR025272">
    <property type="entry name" value="SocA_Panacea"/>
</dbReference>
<dbReference type="Pfam" id="PF13274">
    <property type="entry name" value="SocA_Panacea"/>
    <property type="match status" value="1"/>
</dbReference>
<gene>
    <name evidence="2" type="ORF">QX51_07545</name>
</gene>
<evidence type="ECO:0000259" key="1">
    <source>
        <dbReference type="Pfam" id="PF13274"/>
    </source>
</evidence>
<dbReference type="AlphaFoldDB" id="A0A0B3WSX3"/>
<sequence>MIDDFICDFYGPAIENIDSYLIEFESKKFIRLLHSQFGNIIMPEVVLNDESYEEKELDILYSVLKKFDKFTSAQISEYSHNESLWSEDHIKEVIDIERAEELKNI</sequence>
<dbReference type="EMBL" id="JWHR01000068">
    <property type="protein sequence ID" value="KHS57665.1"/>
    <property type="molecule type" value="Genomic_DNA"/>
</dbReference>
<dbReference type="Proteomes" id="UP000031189">
    <property type="component" value="Unassembled WGS sequence"/>
</dbReference>
<keyword evidence="3" id="KW-1185">Reference proteome</keyword>
<evidence type="ECO:0000313" key="3">
    <source>
        <dbReference type="Proteomes" id="UP000031189"/>
    </source>
</evidence>